<dbReference type="InterPro" id="IPR023214">
    <property type="entry name" value="HAD_sf"/>
</dbReference>
<dbReference type="Gene3D" id="3.40.50.1000">
    <property type="entry name" value="HAD superfamily/HAD-like"/>
    <property type="match status" value="1"/>
</dbReference>
<dbReference type="Proteomes" id="UP000008181">
    <property type="component" value="Chromosome 2"/>
</dbReference>
<keyword evidence="2" id="KW-1185">Reference proteome</keyword>
<protein>
    <submittedName>
        <fullName evidence="1">Uncharacterized protein</fullName>
    </submittedName>
</protein>
<gene>
    <name evidence="1" type="ORF">THITE_2112484</name>
</gene>
<name>G2QZ29_THETT</name>
<dbReference type="GeneID" id="11516936"/>
<evidence type="ECO:0000313" key="2">
    <source>
        <dbReference type="Proteomes" id="UP000008181"/>
    </source>
</evidence>
<dbReference type="OrthoDB" id="10255128at2759"/>
<dbReference type="EMBL" id="CP003010">
    <property type="protein sequence ID" value="AEO65461.1"/>
    <property type="molecule type" value="Genomic_DNA"/>
</dbReference>
<accession>G2QZ29</accession>
<dbReference type="HOGENOM" id="CLU_2499449_0_0_1"/>
<dbReference type="PANTHER" id="PTHR28181:SF1">
    <property type="entry name" value="COLD TOLERANCE PROTEIN 1"/>
    <property type="match status" value="1"/>
</dbReference>
<dbReference type="eggNOG" id="ENOG502S7B4">
    <property type="taxonomic scope" value="Eukaryota"/>
</dbReference>
<dbReference type="KEGG" id="ttt:THITE_2112484"/>
<sequence length="86" mass="9307">MRSLREGLEEQTVVYFGDSTTDLACLAAADFGVVMADDAESKLLKTLKRIGFEVPHVADAAAGSKIVWARDFDEVTQSGLMDRIGV</sequence>
<dbReference type="PANTHER" id="PTHR28181">
    <property type="entry name" value="UPF0655 PROTEIN YCR015C"/>
    <property type="match status" value="1"/>
</dbReference>
<dbReference type="RefSeq" id="XP_003651797.1">
    <property type="nucleotide sequence ID" value="XM_003651749.1"/>
</dbReference>
<dbReference type="STRING" id="578455.G2QZ29"/>
<dbReference type="SUPFAM" id="SSF56784">
    <property type="entry name" value="HAD-like"/>
    <property type="match status" value="1"/>
</dbReference>
<dbReference type="AlphaFoldDB" id="G2QZ29"/>
<evidence type="ECO:0000313" key="1">
    <source>
        <dbReference type="EMBL" id="AEO65461.1"/>
    </source>
</evidence>
<proteinExistence type="predicted"/>
<organism evidence="1 2">
    <name type="scientific">Thermothielavioides terrestris (strain ATCC 38088 / NRRL 8126)</name>
    <name type="common">Thielavia terrestris</name>
    <dbReference type="NCBI Taxonomy" id="578455"/>
    <lineage>
        <taxon>Eukaryota</taxon>
        <taxon>Fungi</taxon>
        <taxon>Dikarya</taxon>
        <taxon>Ascomycota</taxon>
        <taxon>Pezizomycotina</taxon>
        <taxon>Sordariomycetes</taxon>
        <taxon>Sordariomycetidae</taxon>
        <taxon>Sordariales</taxon>
        <taxon>Chaetomiaceae</taxon>
        <taxon>Thermothielavioides</taxon>
        <taxon>Thermothielavioides terrestris</taxon>
    </lineage>
</organism>
<dbReference type="InterPro" id="IPR036412">
    <property type="entry name" value="HAD-like_sf"/>
</dbReference>
<dbReference type="InterPro" id="IPR050849">
    <property type="entry name" value="HAD-like_hydrolase_phosphatase"/>
</dbReference>
<reference evidence="1 2" key="1">
    <citation type="journal article" date="2011" name="Nat. Biotechnol.">
        <title>Comparative genomic analysis of the thermophilic biomass-degrading fungi Myceliophthora thermophila and Thielavia terrestris.</title>
        <authorList>
            <person name="Berka R.M."/>
            <person name="Grigoriev I.V."/>
            <person name="Otillar R."/>
            <person name="Salamov A."/>
            <person name="Grimwood J."/>
            <person name="Reid I."/>
            <person name="Ishmael N."/>
            <person name="John T."/>
            <person name="Darmond C."/>
            <person name="Moisan M.-C."/>
            <person name="Henrissat B."/>
            <person name="Coutinho P.M."/>
            <person name="Lombard V."/>
            <person name="Natvig D.O."/>
            <person name="Lindquist E."/>
            <person name="Schmutz J."/>
            <person name="Lucas S."/>
            <person name="Harris P."/>
            <person name="Powlowski J."/>
            <person name="Bellemare A."/>
            <person name="Taylor D."/>
            <person name="Butler G."/>
            <person name="de Vries R.P."/>
            <person name="Allijn I.E."/>
            <person name="van den Brink J."/>
            <person name="Ushinsky S."/>
            <person name="Storms R."/>
            <person name="Powell A.J."/>
            <person name="Paulsen I.T."/>
            <person name="Elbourne L.D.H."/>
            <person name="Baker S.E."/>
            <person name="Magnuson J."/>
            <person name="LaBoissiere S."/>
            <person name="Clutterbuck A.J."/>
            <person name="Martinez D."/>
            <person name="Wogulis M."/>
            <person name="de Leon A.L."/>
            <person name="Rey M.W."/>
            <person name="Tsang A."/>
        </authorList>
    </citation>
    <scope>NUCLEOTIDE SEQUENCE [LARGE SCALE GENOMIC DNA]</scope>
    <source>
        <strain evidence="2">ATCC 38088 / NRRL 8126</strain>
    </source>
</reference>